<accession>A0A0F8YBN8</accession>
<proteinExistence type="predicted"/>
<evidence type="ECO:0000313" key="1">
    <source>
        <dbReference type="EMBL" id="KKK78808.1"/>
    </source>
</evidence>
<dbReference type="EMBL" id="LAZR01054322">
    <property type="protein sequence ID" value="KKK78808.1"/>
    <property type="molecule type" value="Genomic_DNA"/>
</dbReference>
<gene>
    <name evidence="1" type="ORF">LCGC14_2839860</name>
</gene>
<dbReference type="AlphaFoldDB" id="A0A0F8YBN8"/>
<name>A0A0F8YBN8_9ZZZZ</name>
<organism evidence="1">
    <name type="scientific">marine sediment metagenome</name>
    <dbReference type="NCBI Taxonomy" id="412755"/>
    <lineage>
        <taxon>unclassified sequences</taxon>
        <taxon>metagenomes</taxon>
        <taxon>ecological metagenomes</taxon>
    </lineage>
</organism>
<reference evidence="1" key="1">
    <citation type="journal article" date="2015" name="Nature">
        <title>Complex archaea that bridge the gap between prokaryotes and eukaryotes.</title>
        <authorList>
            <person name="Spang A."/>
            <person name="Saw J.H."/>
            <person name="Jorgensen S.L."/>
            <person name="Zaremba-Niedzwiedzka K."/>
            <person name="Martijn J."/>
            <person name="Lind A.E."/>
            <person name="van Eijk R."/>
            <person name="Schleper C."/>
            <person name="Guy L."/>
            <person name="Ettema T.J."/>
        </authorList>
    </citation>
    <scope>NUCLEOTIDE SEQUENCE</scope>
</reference>
<feature type="non-terminal residue" evidence="1">
    <location>
        <position position="319"/>
    </location>
</feature>
<sequence length="319" mass="33390">MSDFSDWVQNEIAERVSTGTIAATGSFLVKANNVFSKDYVALAQGTSGQILVSQGAAALPTWIDNVAFDINILDVDTIAAADTLAFYDDDGAHNNKITFANFEGTLDHDALTNTHDLTVDIDHDTITNTHNLNTDLDIIGLTAANISGGDSIPYYNAGFLSNRRITFTSFEGLLDHNNLKNTHDLTTDIDHDSIVSGTIASHDTTATGVQLNTLTGGTTADLLHNHSKLVASDGSPDPAMSADAAGNITAVAGLNISGHLSLIEQGADPSNPAEGNINIWQSDGTGFGDDGDLVAETQAGAVTKTATLIDFSLLNTSNV</sequence>
<protein>
    <submittedName>
        <fullName evidence="1">Uncharacterized protein</fullName>
    </submittedName>
</protein>
<comment type="caution">
    <text evidence="1">The sequence shown here is derived from an EMBL/GenBank/DDBJ whole genome shotgun (WGS) entry which is preliminary data.</text>
</comment>